<dbReference type="PANTHER" id="PTHR45128">
    <property type="entry name" value="METHYLTRANSFERASE TYPE 11"/>
    <property type="match status" value="1"/>
</dbReference>
<keyword evidence="3" id="KW-0808">Transferase</keyword>
<dbReference type="InterPro" id="IPR053173">
    <property type="entry name" value="SAM-binding_MTase"/>
</dbReference>
<dbReference type="CDD" id="cd02440">
    <property type="entry name" value="AdoMet_MTases"/>
    <property type="match status" value="1"/>
</dbReference>
<dbReference type="Gene3D" id="1.10.10.10">
    <property type="entry name" value="Winged helix-like DNA-binding domain superfamily/Winged helix DNA-binding domain"/>
    <property type="match status" value="1"/>
</dbReference>
<reference evidence="4" key="1">
    <citation type="submission" date="2016-10" db="EMBL/GenBank/DDBJ databases">
        <authorList>
            <person name="Varghese N."/>
            <person name="Submissions S."/>
        </authorList>
    </citation>
    <scope>NUCLEOTIDE SEQUENCE [LARGE SCALE GENOMIC DNA]</scope>
    <source>
        <strain evidence="4">BS3660</strain>
    </source>
</reference>
<dbReference type="EMBL" id="FNTC01000002">
    <property type="protein sequence ID" value="SEC56158.1"/>
    <property type="molecule type" value="Genomic_DNA"/>
</dbReference>
<dbReference type="Pfam" id="PF21320">
    <property type="entry name" value="WHD_Rv2258c"/>
    <property type="match status" value="1"/>
</dbReference>
<dbReference type="PANTHER" id="PTHR45128:SF2">
    <property type="entry name" value="METHYLTRANSFERASE DOMAIN-CONTAINING PROTEIN"/>
    <property type="match status" value="1"/>
</dbReference>
<dbReference type="SUPFAM" id="SSF53335">
    <property type="entry name" value="S-adenosyl-L-methionine-dependent methyltransferases"/>
    <property type="match status" value="1"/>
</dbReference>
<sequence length="349" mass="37873">MMDEARLNDFMGKLVNDMGGAAMLANVILGEELGLYRAMADSQPITPETLAEKTGCNTRLLREWLSAHAASGYMEHQDGQFRLPEEQAMALAKEDSPVYVAGGIGVVASFFHDKDKLVNAMRGNGALPWGDHHPCMFSGTERFFRPGYKAHLVAEWLPALDGVVAKLEAGAKVADIGCGHGASTVIMAQAFPDSRFVGFDYHAPSVTVATQRAEEGGVSSRARFFQGTAKSYPGSDYDLICYFDCLHDMGDPVGAARHAYESLKDDGTVLLVEPYANDLLDDNVNPIGRLFYAASTFICTPNSLSQEVGLGLGAQAGEARLRKVFSEAGFTRFRRATETPFNLILEARK</sequence>
<dbReference type="AlphaFoldDB" id="A0A1H4TIQ7"/>
<gene>
    <name evidence="3" type="ORF">SAMN04490187_4833</name>
</gene>
<evidence type="ECO:0000313" key="4">
    <source>
        <dbReference type="Proteomes" id="UP000198542"/>
    </source>
</evidence>
<evidence type="ECO:0000313" key="3">
    <source>
        <dbReference type="EMBL" id="SEC56158.1"/>
    </source>
</evidence>
<dbReference type="GO" id="GO:0008168">
    <property type="term" value="F:methyltransferase activity"/>
    <property type="evidence" value="ECO:0007669"/>
    <property type="project" value="UniProtKB-KW"/>
</dbReference>
<organism evidence="3 4">
    <name type="scientific">Pseudomonas jessenii</name>
    <dbReference type="NCBI Taxonomy" id="77298"/>
    <lineage>
        <taxon>Bacteria</taxon>
        <taxon>Pseudomonadati</taxon>
        <taxon>Pseudomonadota</taxon>
        <taxon>Gammaproteobacteria</taxon>
        <taxon>Pseudomonadales</taxon>
        <taxon>Pseudomonadaceae</taxon>
        <taxon>Pseudomonas</taxon>
    </lineage>
</organism>
<feature type="domain" description="S-adenosylmethionine-dependent methyltransferase Rv2258c-like winged HTH" evidence="2">
    <location>
        <begin position="27"/>
        <end position="92"/>
    </location>
</feature>
<dbReference type="InterPro" id="IPR025714">
    <property type="entry name" value="Methyltranfer_dom"/>
</dbReference>
<accession>A0A1H4TIQ7</accession>
<dbReference type="InterPro" id="IPR036388">
    <property type="entry name" value="WH-like_DNA-bd_sf"/>
</dbReference>
<keyword evidence="3" id="KW-0489">Methyltransferase</keyword>
<protein>
    <submittedName>
        <fullName evidence="3">Methyltransferase domain-containing protein</fullName>
    </submittedName>
</protein>
<dbReference type="Proteomes" id="UP000198542">
    <property type="component" value="Unassembled WGS sequence"/>
</dbReference>
<dbReference type="SUPFAM" id="SSF46785">
    <property type="entry name" value="Winged helix' DNA-binding domain"/>
    <property type="match status" value="1"/>
</dbReference>
<evidence type="ECO:0000259" key="2">
    <source>
        <dbReference type="Pfam" id="PF21320"/>
    </source>
</evidence>
<dbReference type="Pfam" id="PF13847">
    <property type="entry name" value="Methyltransf_31"/>
    <property type="match status" value="1"/>
</dbReference>
<dbReference type="InterPro" id="IPR036390">
    <property type="entry name" value="WH_DNA-bd_sf"/>
</dbReference>
<dbReference type="InterPro" id="IPR029063">
    <property type="entry name" value="SAM-dependent_MTases_sf"/>
</dbReference>
<name>A0A1H4TIQ7_PSEJE</name>
<keyword evidence="4" id="KW-1185">Reference proteome</keyword>
<dbReference type="Gene3D" id="3.40.50.150">
    <property type="entry name" value="Vaccinia Virus protein VP39"/>
    <property type="match status" value="1"/>
</dbReference>
<feature type="domain" description="Methyltransferase" evidence="1">
    <location>
        <begin position="168"/>
        <end position="279"/>
    </location>
</feature>
<evidence type="ECO:0000259" key="1">
    <source>
        <dbReference type="Pfam" id="PF13847"/>
    </source>
</evidence>
<dbReference type="GO" id="GO:0032259">
    <property type="term" value="P:methylation"/>
    <property type="evidence" value="ECO:0007669"/>
    <property type="project" value="UniProtKB-KW"/>
</dbReference>
<dbReference type="InterPro" id="IPR048711">
    <property type="entry name" value="WHD_Rv2258c"/>
</dbReference>
<proteinExistence type="predicted"/>